<dbReference type="AlphaFoldDB" id="A0A844Z233"/>
<dbReference type="PANTHER" id="PTHR34387">
    <property type="entry name" value="SLR1258 PROTEIN"/>
    <property type="match status" value="1"/>
</dbReference>
<dbReference type="PANTHER" id="PTHR34387:SF1">
    <property type="entry name" value="PERIPLASMIC IMMUNOGENIC PROTEIN"/>
    <property type="match status" value="1"/>
</dbReference>
<dbReference type="OrthoDB" id="9813144at2"/>
<dbReference type="InterPro" id="IPR007497">
    <property type="entry name" value="SIMPL/DUF541"/>
</dbReference>
<name>A0A844Z233_9SPHN</name>
<dbReference type="EMBL" id="WTYV01000005">
    <property type="protein sequence ID" value="MXO72527.1"/>
    <property type="molecule type" value="Genomic_DNA"/>
</dbReference>
<sequence>MTRTTLPVLAAASFAAMVPAAASAAEVQIQASGPVVELTVSESIPGDPDVASLDAGVTTVAPTAVAAMQQNATQMTAVIDRIRALGVRREDIGTTGINLQAEYQWDEPSRMQRFQGYRVMNRVTVKLRDIGRTGEVLDALVAAGATDLGGVGFSVDDPSQAQSRARTQAMRTAEQRATDYARMAGYSGVRLLEVSEGQPQFYGPMPVAAVTRDAAQAATPVVPGQVQSGVTITVKYEMTR</sequence>
<organism evidence="2 3">
    <name type="scientific">Alteraurantiacibacter buctensis</name>
    <dbReference type="NCBI Taxonomy" id="1503981"/>
    <lineage>
        <taxon>Bacteria</taxon>
        <taxon>Pseudomonadati</taxon>
        <taxon>Pseudomonadota</taxon>
        <taxon>Alphaproteobacteria</taxon>
        <taxon>Sphingomonadales</taxon>
        <taxon>Erythrobacteraceae</taxon>
        <taxon>Alteraurantiacibacter</taxon>
    </lineage>
</organism>
<feature type="chain" id="PRO_5032374813" evidence="1">
    <location>
        <begin position="25"/>
        <end position="240"/>
    </location>
</feature>
<accession>A0A844Z233</accession>
<gene>
    <name evidence="2" type="ORF">GRI99_12910</name>
</gene>
<dbReference type="Pfam" id="PF04402">
    <property type="entry name" value="SIMPL"/>
    <property type="match status" value="1"/>
</dbReference>
<feature type="signal peptide" evidence="1">
    <location>
        <begin position="1"/>
        <end position="24"/>
    </location>
</feature>
<dbReference type="Gene3D" id="3.30.70.2970">
    <property type="entry name" value="Protein of unknown function (DUF541), domain 2"/>
    <property type="match status" value="1"/>
</dbReference>
<evidence type="ECO:0000313" key="2">
    <source>
        <dbReference type="EMBL" id="MXO72527.1"/>
    </source>
</evidence>
<keyword evidence="1" id="KW-0732">Signal</keyword>
<dbReference type="GO" id="GO:0006974">
    <property type="term" value="P:DNA damage response"/>
    <property type="evidence" value="ECO:0007669"/>
    <property type="project" value="TreeGrafter"/>
</dbReference>
<dbReference type="InterPro" id="IPR052022">
    <property type="entry name" value="26kDa_periplasmic_antigen"/>
</dbReference>
<keyword evidence="3" id="KW-1185">Reference proteome</keyword>
<evidence type="ECO:0000256" key="1">
    <source>
        <dbReference type="SAM" id="SignalP"/>
    </source>
</evidence>
<proteinExistence type="predicted"/>
<dbReference type="Proteomes" id="UP000466966">
    <property type="component" value="Unassembled WGS sequence"/>
</dbReference>
<protein>
    <submittedName>
        <fullName evidence="2">DUF541 domain-containing protein</fullName>
    </submittedName>
</protein>
<dbReference type="Gene3D" id="3.30.110.170">
    <property type="entry name" value="Protein of unknown function (DUF541), domain 1"/>
    <property type="match status" value="1"/>
</dbReference>
<comment type="caution">
    <text evidence="2">The sequence shown here is derived from an EMBL/GenBank/DDBJ whole genome shotgun (WGS) entry which is preliminary data.</text>
</comment>
<evidence type="ECO:0000313" key="3">
    <source>
        <dbReference type="Proteomes" id="UP000466966"/>
    </source>
</evidence>
<reference evidence="2 3" key="1">
    <citation type="submission" date="2019-12" db="EMBL/GenBank/DDBJ databases">
        <title>Genomic-based taxomic classification of the family Erythrobacteraceae.</title>
        <authorList>
            <person name="Xu L."/>
        </authorList>
    </citation>
    <scope>NUCLEOTIDE SEQUENCE [LARGE SCALE GENOMIC DNA]</scope>
    <source>
        <strain evidence="2 3">M0322</strain>
    </source>
</reference>
<dbReference type="RefSeq" id="WP_160772459.1">
    <property type="nucleotide sequence ID" value="NZ_WTYV01000005.1"/>
</dbReference>